<evidence type="ECO:0000313" key="2">
    <source>
        <dbReference type="EMBL" id="JAD53899.1"/>
    </source>
</evidence>
<dbReference type="AlphaFoldDB" id="A0A0A9AQ88"/>
<protein>
    <submittedName>
        <fullName evidence="2">Uncharacterized protein</fullName>
    </submittedName>
</protein>
<dbReference type="EMBL" id="GBRH01243996">
    <property type="protein sequence ID" value="JAD53899.1"/>
    <property type="molecule type" value="Transcribed_RNA"/>
</dbReference>
<feature type="region of interest" description="Disordered" evidence="1">
    <location>
        <begin position="1"/>
        <end position="48"/>
    </location>
</feature>
<evidence type="ECO:0000256" key="1">
    <source>
        <dbReference type="SAM" id="MobiDB-lite"/>
    </source>
</evidence>
<name>A0A0A9AQ88_ARUDO</name>
<accession>A0A0A9AQ88</accession>
<proteinExistence type="predicted"/>
<reference evidence="2" key="2">
    <citation type="journal article" date="2015" name="Data Brief">
        <title>Shoot transcriptome of the giant reed, Arundo donax.</title>
        <authorList>
            <person name="Barrero R.A."/>
            <person name="Guerrero F.D."/>
            <person name="Moolhuijzen P."/>
            <person name="Goolsby J.A."/>
            <person name="Tidwell J."/>
            <person name="Bellgard S.E."/>
            <person name="Bellgard M.I."/>
        </authorList>
    </citation>
    <scope>NUCLEOTIDE SEQUENCE</scope>
    <source>
        <tissue evidence="2">Shoot tissue taken approximately 20 cm above the soil surface</tissue>
    </source>
</reference>
<feature type="compositionally biased region" description="Low complexity" evidence="1">
    <location>
        <begin position="8"/>
        <end position="29"/>
    </location>
</feature>
<organism evidence="2">
    <name type="scientific">Arundo donax</name>
    <name type="common">Giant reed</name>
    <name type="synonym">Donax arundinaceus</name>
    <dbReference type="NCBI Taxonomy" id="35708"/>
    <lineage>
        <taxon>Eukaryota</taxon>
        <taxon>Viridiplantae</taxon>
        <taxon>Streptophyta</taxon>
        <taxon>Embryophyta</taxon>
        <taxon>Tracheophyta</taxon>
        <taxon>Spermatophyta</taxon>
        <taxon>Magnoliopsida</taxon>
        <taxon>Liliopsida</taxon>
        <taxon>Poales</taxon>
        <taxon>Poaceae</taxon>
        <taxon>PACMAD clade</taxon>
        <taxon>Arundinoideae</taxon>
        <taxon>Arundineae</taxon>
        <taxon>Arundo</taxon>
    </lineage>
</organism>
<reference evidence="2" key="1">
    <citation type="submission" date="2014-09" db="EMBL/GenBank/DDBJ databases">
        <authorList>
            <person name="Magalhaes I.L.F."/>
            <person name="Oliveira U."/>
            <person name="Santos F.R."/>
            <person name="Vidigal T.H.D.A."/>
            <person name="Brescovit A.D."/>
            <person name="Santos A.J."/>
        </authorList>
    </citation>
    <scope>NUCLEOTIDE SEQUENCE</scope>
    <source>
        <tissue evidence="2">Shoot tissue taken approximately 20 cm above the soil surface</tissue>
    </source>
</reference>
<sequence length="57" mass="5843">MPSRKGLSPPSWQAQASSSNARSCRSSPAVVSGAVEANDDNAEKAAVPDEFVVKAAL</sequence>